<dbReference type="InterPro" id="IPR027417">
    <property type="entry name" value="P-loop_NTPase"/>
</dbReference>
<dbReference type="OrthoDB" id="1935686at2759"/>
<dbReference type="Gene3D" id="1.10.8.430">
    <property type="entry name" value="Helical domain of apoptotic protease-activating factors"/>
    <property type="match status" value="1"/>
</dbReference>
<evidence type="ECO:0000256" key="6">
    <source>
        <dbReference type="ARBA" id="ARBA00022741"/>
    </source>
</evidence>
<sequence>MSKITNPHHNELVVFIKFLLQILEETESLETESIVSVKLSIKILETELRFLITFLGDTPMSHPAETENMLTDMESLVNEVGNFLFSFLFTWNDPVMMTGVLDLSISDLLSKFELLKTKIKEHCITVFKLPSIMTPKTRVVSVFIVDTLLDDLNNLMNHRAYTIDGVQDQIITLHEELMLLTSSIEDVVSVSQTKTKVEEIVMGIVDIAYEIDYVINSFPPVWYLTLRLPQFMESSRLSRIAIKEMQKNIDVGIPEAIKYPSEQELPPPNSEDIFVGFKNEETKIVGQLVGGLNKLQIVTIFGMPGLGKTSLAKKLYNNESIVYHFDKRAWCVVSQTYQTTNMLIELLRSTSHINKEKIKKMDEESLVEELYKSLKGRRYLIVMDDIWDTEPWNDLKRYFPDDSTGSRILFTTQHKEVGVQASPNSVINKLPFMSEAEFWELLQRKVFEKENCPPELLDIGKQVAKNCLGLPLAVVVIAAVLANMEKKVYLWQGIVGSLNSLIYEDSNNCIQILELSYKHLPAHLKPCFLYFGVFDAYKKIPVRKLISLWIAEGFIKKEANRHPEDVAKGYLMDLIDRSLVLVVEKRSDGGVKTCNIHDLLHGMCLRIAKVQKLSEGDGKTCWRTCVLLVRPQGLGLVTLGLGILLSN</sequence>
<evidence type="ECO:0000313" key="11">
    <source>
        <dbReference type="EMBL" id="CAA2956185.1"/>
    </source>
</evidence>
<dbReference type="GO" id="GO:0005524">
    <property type="term" value="F:ATP binding"/>
    <property type="evidence" value="ECO:0007669"/>
    <property type="project" value="UniProtKB-KW"/>
</dbReference>
<evidence type="ECO:0000256" key="7">
    <source>
        <dbReference type="ARBA" id="ARBA00022821"/>
    </source>
</evidence>
<feature type="domain" description="NB-ARC" evidence="9">
    <location>
        <begin position="282"/>
        <end position="451"/>
    </location>
</feature>
<keyword evidence="5" id="KW-0677">Repeat</keyword>
<evidence type="ECO:0000259" key="10">
    <source>
        <dbReference type="Pfam" id="PF23559"/>
    </source>
</evidence>
<evidence type="ECO:0000256" key="2">
    <source>
        <dbReference type="ARBA" id="ARBA00008894"/>
    </source>
</evidence>
<dbReference type="PRINTS" id="PR00364">
    <property type="entry name" value="DISEASERSIST"/>
</dbReference>
<comment type="similarity">
    <text evidence="2">Belongs to the disease resistance NB-LRR family.</text>
</comment>
<evidence type="ECO:0000256" key="1">
    <source>
        <dbReference type="ARBA" id="ARBA00004496"/>
    </source>
</evidence>
<proteinExistence type="inferred from homology"/>
<dbReference type="InterPro" id="IPR044974">
    <property type="entry name" value="Disease_R_plants"/>
</dbReference>
<dbReference type="PANTHER" id="PTHR23155:SF1152">
    <property type="entry name" value="AAA+ ATPASE DOMAIN-CONTAINING PROTEIN"/>
    <property type="match status" value="1"/>
</dbReference>
<keyword evidence="7" id="KW-0611">Plant defense</keyword>
<dbReference type="GO" id="GO:0098542">
    <property type="term" value="P:defense response to other organism"/>
    <property type="evidence" value="ECO:0007669"/>
    <property type="project" value="TreeGrafter"/>
</dbReference>
<dbReference type="FunFam" id="1.10.10.10:FF:000322">
    <property type="entry name" value="Probable disease resistance protein At1g63360"/>
    <property type="match status" value="1"/>
</dbReference>
<dbReference type="GO" id="GO:0051607">
    <property type="term" value="P:defense response to virus"/>
    <property type="evidence" value="ECO:0007669"/>
    <property type="project" value="UniProtKB-ARBA"/>
</dbReference>
<dbReference type="Proteomes" id="UP000594638">
    <property type="component" value="Unassembled WGS sequence"/>
</dbReference>
<evidence type="ECO:0000256" key="3">
    <source>
        <dbReference type="ARBA" id="ARBA00022490"/>
    </source>
</evidence>
<name>A0A8S0PQL0_OLEEU</name>
<keyword evidence="4" id="KW-0433">Leucine-rich repeat</keyword>
<dbReference type="EMBL" id="CACTIH010000177">
    <property type="protein sequence ID" value="CAA2956185.1"/>
    <property type="molecule type" value="Genomic_DNA"/>
</dbReference>
<evidence type="ECO:0000256" key="4">
    <source>
        <dbReference type="ARBA" id="ARBA00022614"/>
    </source>
</evidence>
<dbReference type="InterPro" id="IPR036388">
    <property type="entry name" value="WH-like_DNA-bd_sf"/>
</dbReference>
<dbReference type="Pfam" id="PF23559">
    <property type="entry name" value="WHD_DRP"/>
    <property type="match status" value="1"/>
</dbReference>
<evidence type="ECO:0000256" key="8">
    <source>
        <dbReference type="ARBA" id="ARBA00022840"/>
    </source>
</evidence>
<accession>A0A8S0PQL0</accession>
<dbReference type="InterPro" id="IPR042197">
    <property type="entry name" value="Apaf_helical"/>
</dbReference>
<evidence type="ECO:0000256" key="5">
    <source>
        <dbReference type="ARBA" id="ARBA00022737"/>
    </source>
</evidence>
<dbReference type="PANTHER" id="PTHR23155">
    <property type="entry name" value="DISEASE RESISTANCE PROTEIN RP"/>
    <property type="match status" value="1"/>
</dbReference>
<organism evidence="11 12">
    <name type="scientific">Olea europaea subsp. europaea</name>
    <dbReference type="NCBI Taxonomy" id="158383"/>
    <lineage>
        <taxon>Eukaryota</taxon>
        <taxon>Viridiplantae</taxon>
        <taxon>Streptophyta</taxon>
        <taxon>Embryophyta</taxon>
        <taxon>Tracheophyta</taxon>
        <taxon>Spermatophyta</taxon>
        <taxon>Magnoliopsida</taxon>
        <taxon>eudicotyledons</taxon>
        <taxon>Gunneridae</taxon>
        <taxon>Pentapetalae</taxon>
        <taxon>asterids</taxon>
        <taxon>lamiids</taxon>
        <taxon>Lamiales</taxon>
        <taxon>Oleaceae</taxon>
        <taxon>Oleeae</taxon>
        <taxon>Olea</taxon>
    </lineage>
</organism>
<keyword evidence="3" id="KW-0963">Cytoplasm</keyword>
<protein>
    <submittedName>
        <fullName evidence="11">Late blight resistance homolog R1A-3</fullName>
    </submittedName>
</protein>
<dbReference type="SUPFAM" id="SSF52540">
    <property type="entry name" value="P-loop containing nucleoside triphosphate hydrolases"/>
    <property type="match status" value="1"/>
</dbReference>
<evidence type="ECO:0000259" key="9">
    <source>
        <dbReference type="Pfam" id="PF00931"/>
    </source>
</evidence>
<dbReference type="GO" id="GO:0043531">
    <property type="term" value="F:ADP binding"/>
    <property type="evidence" value="ECO:0007669"/>
    <property type="project" value="InterPro"/>
</dbReference>
<comment type="caution">
    <text evidence="11">The sequence shown here is derived from an EMBL/GenBank/DDBJ whole genome shotgun (WGS) entry which is preliminary data.</text>
</comment>
<reference evidence="11 12" key="1">
    <citation type="submission" date="2019-12" db="EMBL/GenBank/DDBJ databases">
        <authorList>
            <person name="Alioto T."/>
            <person name="Alioto T."/>
            <person name="Gomez Garrido J."/>
        </authorList>
    </citation>
    <scope>NUCLEOTIDE SEQUENCE [LARGE SCALE GENOMIC DNA]</scope>
</reference>
<dbReference type="GO" id="GO:0005737">
    <property type="term" value="C:cytoplasm"/>
    <property type="evidence" value="ECO:0007669"/>
    <property type="project" value="UniProtKB-SubCell"/>
</dbReference>
<feature type="domain" description="Disease resistance protein winged helix" evidence="10">
    <location>
        <begin position="534"/>
        <end position="603"/>
    </location>
</feature>
<gene>
    <name evidence="11" type="ORF">OLEA9_A058030</name>
</gene>
<keyword evidence="6" id="KW-0547">Nucleotide-binding</keyword>
<dbReference type="Gene3D" id="1.10.10.10">
    <property type="entry name" value="Winged helix-like DNA-binding domain superfamily/Winged helix DNA-binding domain"/>
    <property type="match status" value="1"/>
</dbReference>
<dbReference type="InterPro" id="IPR002182">
    <property type="entry name" value="NB-ARC"/>
</dbReference>
<comment type="subcellular location">
    <subcellularLocation>
        <location evidence="1">Cytoplasm</location>
    </subcellularLocation>
</comment>
<evidence type="ECO:0000313" key="12">
    <source>
        <dbReference type="Proteomes" id="UP000594638"/>
    </source>
</evidence>
<dbReference type="Pfam" id="PF00931">
    <property type="entry name" value="NB-ARC"/>
    <property type="match status" value="1"/>
</dbReference>
<dbReference type="Gene3D" id="3.40.50.300">
    <property type="entry name" value="P-loop containing nucleotide triphosphate hydrolases"/>
    <property type="match status" value="1"/>
</dbReference>
<dbReference type="InterPro" id="IPR058922">
    <property type="entry name" value="WHD_DRP"/>
</dbReference>
<keyword evidence="8" id="KW-0067">ATP-binding</keyword>
<dbReference type="FunFam" id="3.40.50.300:FF:001091">
    <property type="entry name" value="Probable disease resistance protein At1g61300"/>
    <property type="match status" value="1"/>
</dbReference>
<keyword evidence="12" id="KW-1185">Reference proteome</keyword>
<dbReference type="AlphaFoldDB" id="A0A8S0PQL0"/>
<dbReference type="Gramene" id="OE9A058030T1">
    <property type="protein sequence ID" value="OE9A058030C1"/>
    <property type="gene ID" value="OE9A058030"/>
</dbReference>